<gene>
    <name evidence="6" type="ORF">QQF64_004532</name>
</gene>
<comment type="subcellular location">
    <subcellularLocation>
        <location evidence="1">Membrane</location>
        <topology evidence="1">Single-pass type I membrane protein</topology>
    </subcellularLocation>
</comment>
<evidence type="ECO:0000256" key="4">
    <source>
        <dbReference type="ARBA" id="ARBA00022729"/>
    </source>
</evidence>
<evidence type="ECO:0000256" key="2">
    <source>
        <dbReference type="ARBA" id="ARBA00010297"/>
    </source>
</evidence>
<proteinExistence type="inferred from homology"/>
<keyword evidence="5" id="KW-0472">Membrane</keyword>
<evidence type="ECO:0000313" key="6">
    <source>
        <dbReference type="EMBL" id="KAL1264177.1"/>
    </source>
</evidence>
<sequence length="152" mass="16581">MVFRCASLVSGVRYAPLMSARSAGIPRPTHLTPPLLELIPLSTALPIITAEAPEVAVEAAETLEVAVPTSAPCAMVAPEDSQRYYSWRSFGPGDKRTQDLWVDLNSMHQGPVRVHTILSNTHRQASRVALTFDFLFYGHQVRQITIATGGIV</sequence>
<keyword evidence="3" id="KW-0812">Transmembrane</keyword>
<accession>A0ABR3MJQ7</accession>
<dbReference type="PANTHER" id="PTHR13055:SF10">
    <property type="entry name" value="PLEXIN DOMAIN-CONTAINING PROTEIN 1"/>
    <property type="match status" value="1"/>
</dbReference>
<protein>
    <submittedName>
        <fullName evidence="6">Uncharacterized protein</fullName>
    </submittedName>
</protein>
<name>A0ABR3MJQ7_9TELE</name>
<dbReference type="PANTHER" id="PTHR13055">
    <property type="entry name" value="TUMOR ENDOTHELIAL MARKER 7 RELATED"/>
    <property type="match status" value="1"/>
</dbReference>
<dbReference type="InterPro" id="IPR031152">
    <property type="entry name" value="PLXDC"/>
</dbReference>
<comment type="caution">
    <text evidence="6">The sequence shown here is derived from an EMBL/GenBank/DDBJ whole genome shotgun (WGS) entry which is preliminary data.</text>
</comment>
<organism evidence="6 7">
    <name type="scientific">Cirrhinus molitorella</name>
    <name type="common">mud carp</name>
    <dbReference type="NCBI Taxonomy" id="172907"/>
    <lineage>
        <taxon>Eukaryota</taxon>
        <taxon>Metazoa</taxon>
        <taxon>Chordata</taxon>
        <taxon>Craniata</taxon>
        <taxon>Vertebrata</taxon>
        <taxon>Euteleostomi</taxon>
        <taxon>Actinopterygii</taxon>
        <taxon>Neopterygii</taxon>
        <taxon>Teleostei</taxon>
        <taxon>Ostariophysi</taxon>
        <taxon>Cypriniformes</taxon>
        <taxon>Cyprinidae</taxon>
        <taxon>Labeoninae</taxon>
        <taxon>Labeonini</taxon>
        <taxon>Cirrhinus</taxon>
    </lineage>
</organism>
<evidence type="ECO:0000313" key="7">
    <source>
        <dbReference type="Proteomes" id="UP001558613"/>
    </source>
</evidence>
<reference evidence="6 7" key="1">
    <citation type="submission" date="2023-09" db="EMBL/GenBank/DDBJ databases">
        <authorList>
            <person name="Wang M."/>
        </authorList>
    </citation>
    <scope>NUCLEOTIDE SEQUENCE [LARGE SCALE GENOMIC DNA]</scope>
    <source>
        <strain evidence="6">GT-2023</strain>
        <tissue evidence="6">Liver</tissue>
    </source>
</reference>
<evidence type="ECO:0000256" key="5">
    <source>
        <dbReference type="ARBA" id="ARBA00022989"/>
    </source>
</evidence>
<evidence type="ECO:0000256" key="3">
    <source>
        <dbReference type="ARBA" id="ARBA00022692"/>
    </source>
</evidence>
<comment type="similarity">
    <text evidence="2">Belongs to the plexin family.</text>
</comment>
<keyword evidence="4" id="KW-0732">Signal</keyword>
<keyword evidence="7" id="KW-1185">Reference proteome</keyword>
<dbReference type="EMBL" id="JAYMGO010000012">
    <property type="protein sequence ID" value="KAL1264177.1"/>
    <property type="molecule type" value="Genomic_DNA"/>
</dbReference>
<evidence type="ECO:0000256" key="1">
    <source>
        <dbReference type="ARBA" id="ARBA00004479"/>
    </source>
</evidence>
<keyword evidence="5" id="KW-1133">Transmembrane helix</keyword>
<dbReference type="Proteomes" id="UP001558613">
    <property type="component" value="Unassembled WGS sequence"/>
</dbReference>